<dbReference type="InterPro" id="IPR002477">
    <property type="entry name" value="Peptidoglycan-bd-like"/>
</dbReference>
<reference evidence="3" key="1">
    <citation type="submission" date="2024-01" db="EMBL/GenBank/DDBJ databases">
        <title>Bank of Algae and Cyanobacteria of the Azores (BACA) strain genomes.</title>
        <authorList>
            <person name="Luz R."/>
            <person name="Cordeiro R."/>
            <person name="Fonseca A."/>
            <person name="Goncalves V."/>
        </authorList>
    </citation>
    <scope>NUCLEOTIDE SEQUENCE</scope>
    <source>
        <strain evidence="3">BACA0141</strain>
    </source>
</reference>
<organism evidence="3 4">
    <name type="scientific">Tumidithrix elongata BACA0141</name>
    <dbReference type="NCBI Taxonomy" id="2716417"/>
    <lineage>
        <taxon>Bacteria</taxon>
        <taxon>Bacillati</taxon>
        <taxon>Cyanobacteriota</taxon>
        <taxon>Cyanophyceae</taxon>
        <taxon>Pseudanabaenales</taxon>
        <taxon>Pseudanabaenaceae</taxon>
        <taxon>Tumidithrix</taxon>
        <taxon>Tumidithrix elongata</taxon>
    </lineage>
</organism>
<sequence>MEFDAYLHGALVQEQVEQGIDIEPNLNCAALNATFESAGAAKTILCTGLAASTLVVSLSTVPVRAALASGSSSSDISFVQSLLARRGFDPGAIDGIKGSATEAAIAKAQTYYGLEVDGVAGSQTLAALQNDTYDLGGSSNPSVPDPTPVTPVSSSTTVDLQTLLSSRGFYHGAIDGIKGPATEAAILQAQTFYGLEVDGVAGSRTIAALQADPYNLSGDSNPSTPPASTTPPITNVSSSSVIDLQTLLSTRGFYRGAIDGIKGPATHAAILAAQKFYGLEVDGIAGVKTRSALERDGASQPVATTGDVKPTTPTSGGDTKANGDVKPTAPSSGDATPVAANSGDVKPPATSGGSTSSNPNSMSKADVIELQKLLTEGRFGRFYDGPIDGIYGASTVQAVKDAQRFLDLPEDGIAGAKTIAALKS</sequence>
<dbReference type="Pfam" id="PF01471">
    <property type="entry name" value="PG_binding_1"/>
    <property type="match status" value="4"/>
</dbReference>
<dbReference type="Proteomes" id="UP001333818">
    <property type="component" value="Unassembled WGS sequence"/>
</dbReference>
<proteinExistence type="predicted"/>
<name>A0AAW9PUW2_9CYAN</name>
<feature type="domain" description="Peptidoglycan binding-like" evidence="2">
    <location>
        <begin position="364"/>
        <end position="422"/>
    </location>
</feature>
<comment type="caution">
    <text evidence="3">The sequence shown here is derived from an EMBL/GenBank/DDBJ whole genome shotgun (WGS) entry which is preliminary data.</text>
</comment>
<evidence type="ECO:0000313" key="4">
    <source>
        <dbReference type="Proteomes" id="UP001333818"/>
    </source>
</evidence>
<feature type="domain" description="Peptidoglycan binding-like" evidence="2">
    <location>
        <begin position="238"/>
        <end position="293"/>
    </location>
</feature>
<evidence type="ECO:0000259" key="2">
    <source>
        <dbReference type="Pfam" id="PF01471"/>
    </source>
</evidence>
<protein>
    <submittedName>
        <fullName evidence="3">Peptidoglycan-binding protein</fullName>
    </submittedName>
</protein>
<dbReference type="InterPro" id="IPR036365">
    <property type="entry name" value="PGBD-like_sf"/>
</dbReference>
<dbReference type="InterPro" id="IPR036366">
    <property type="entry name" value="PGBDSf"/>
</dbReference>
<keyword evidence="4" id="KW-1185">Reference proteome</keyword>
<dbReference type="Gene3D" id="1.10.101.10">
    <property type="entry name" value="PGBD-like superfamily/PGBD"/>
    <property type="match status" value="4"/>
</dbReference>
<evidence type="ECO:0000256" key="1">
    <source>
        <dbReference type="SAM" id="MobiDB-lite"/>
    </source>
</evidence>
<dbReference type="SUPFAM" id="SSF47090">
    <property type="entry name" value="PGBD-like"/>
    <property type="match status" value="4"/>
</dbReference>
<feature type="region of interest" description="Disordered" evidence="1">
    <location>
        <begin position="216"/>
        <end position="236"/>
    </location>
</feature>
<gene>
    <name evidence="3" type="ORF">V2H45_01805</name>
</gene>
<feature type="compositionally biased region" description="Low complexity" evidence="1">
    <location>
        <begin position="346"/>
        <end position="363"/>
    </location>
</feature>
<dbReference type="RefSeq" id="WP_330481896.1">
    <property type="nucleotide sequence ID" value="NZ_JAZBJZ010000004.1"/>
</dbReference>
<dbReference type="EMBL" id="JAZBJZ010000004">
    <property type="protein sequence ID" value="MEE3715474.1"/>
    <property type="molecule type" value="Genomic_DNA"/>
</dbReference>
<feature type="domain" description="Peptidoglycan binding-like" evidence="2">
    <location>
        <begin position="73"/>
        <end position="128"/>
    </location>
</feature>
<feature type="domain" description="Peptidoglycan binding-like" evidence="2">
    <location>
        <begin position="157"/>
        <end position="209"/>
    </location>
</feature>
<evidence type="ECO:0000313" key="3">
    <source>
        <dbReference type="EMBL" id="MEE3715474.1"/>
    </source>
</evidence>
<accession>A0AAW9PUW2</accession>
<feature type="region of interest" description="Disordered" evidence="1">
    <location>
        <begin position="292"/>
        <end position="363"/>
    </location>
</feature>
<dbReference type="AlphaFoldDB" id="A0AAW9PUW2"/>